<feature type="compositionally biased region" description="Polar residues" evidence="8">
    <location>
        <begin position="210"/>
        <end position="227"/>
    </location>
</feature>
<dbReference type="InterPro" id="IPR015943">
    <property type="entry name" value="WD40/YVTN_repeat-like_dom_sf"/>
</dbReference>
<dbReference type="PROSITE" id="PS50082">
    <property type="entry name" value="WD_REPEATS_2"/>
    <property type="match status" value="6"/>
</dbReference>
<evidence type="ECO:0000256" key="4">
    <source>
        <dbReference type="ARBA" id="ARBA00023015"/>
    </source>
</evidence>
<evidence type="ECO:0000256" key="1">
    <source>
        <dbReference type="ARBA" id="ARBA00022491"/>
    </source>
</evidence>
<feature type="repeat" description="WD" evidence="6">
    <location>
        <begin position="439"/>
        <end position="480"/>
    </location>
</feature>
<feature type="region of interest" description="Disordered" evidence="8">
    <location>
        <begin position="198"/>
        <end position="227"/>
    </location>
</feature>
<feature type="repeat" description="WD" evidence="6">
    <location>
        <begin position="485"/>
        <end position="517"/>
    </location>
</feature>
<feature type="repeat" description="WD" evidence="6">
    <location>
        <begin position="309"/>
        <end position="350"/>
    </location>
</feature>
<comment type="caution">
    <text evidence="10">The sequence shown here is derived from an EMBL/GenBank/DDBJ whole genome shotgun (WGS) entry which is preliminary data.</text>
</comment>
<dbReference type="PROSITE" id="PS50294">
    <property type="entry name" value="WD_REPEATS_REGION"/>
    <property type="match status" value="6"/>
</dbReference>
<dbReference type="InterPro" id="IPR020472">
    <property type="entry name" value="WD40_PAC1"/>
</dbReference>
<dbReference type="InterPro" id="IPR013890">
    <property type="entry name" value="Tscrpt_rep_Tup1_N"/>
</dbReference>
<dbReference type="InterPro" id="IPR001680">
    <property type="entry name" value="WD40_rpt"/>
</dbReference>
<evidence type="ECO:0000313" key="10">
    <source>
        <dbReference type="EMBL" id="KAJ8903989.1"/>
    </source>
</evidence>
<protein>
    <recommendedName>
        <fullName evidence="9">Transcriptional repressor Tup1 N-terminal domain-containing protein</fullName>
    </recommendedName>
</protein>
<dbReference type="SUPFAM" id="SSF50978">
    <property type="entry name" value="WD40 repeat-like"/>
    <property type="match status" value="1"/>
</dbReference>
<dbReference type="InterPro" id="IPR019775">
    <property type="entry name" value="WD40_repeat_CS"/>
</dbReference>
<dbReference type="PRINTS" id="PR00320">
    <property type="entry name" value="GPROTEINBRPT"/>
</dbReference>
<proteinExistence type="predicted"/>
<keyword evidence="5" id="KW-0804">Transcription</keyword>
<dbReference type="Gene3D" id="2.130.10.10">
    <property type="entry name" value="YVTN repeat-like/Quinoprotein amine dehydrogenase"/>
    <property type="match status" value="1"/>
</dbReference>
<dbReference type="Gene3D" id="1.20.5.340">
    <property type="match status" value="1"/>
</dbReference>
<evidence type="ECO:0000259" key="9">
    <source>
        <dbReference type="Pfam" id="PF08581"/>
    </source>
</evidence>
<evidence type="ECO:0000256" key="5">
    <source>
        <dbReference type="ARBA" id="ARBA00023163"/>
    </source>
</evidence>
<dbReference type="PANTHER" id="PTHR19848">
    <property type="entry name" value="WD40 REPEAT PROTEIN"/>
    <property type="match status" value="1"/>
</dbReference>
<evidence type="ECO:0000256" key="7">
    <source>
        <dbReference type="SAM" id="Coils"/>
    </source>
</evidence>
<evidence type="ECO:0000256" key="2">
    <source>
        <dbReference type="ARBA" id="ARBA00022574"/>
    </source>
</evidence>
<feature type="coiled-coil region" evidence="7">
    <location>
        <begin position="32"/>
        <end position="98"/>
    </location>
</feature>
<keyword evidence="4" id="KW-0805">Transcription regulation</keyword>
<name>A0AAV8UNE0_9RHOD</name>
<evidence type="ECO:0000256" key="3">
    <source>
        <dbReference type="ARBA" id="ARBA00022737"/>
    </source>
</evidence>
<dbReference type="PANTHER" id="PTHR19848:SF8">
    <property type="entry name" value="F-BOX AND WD REPEAT DOMAIN CONTAINING 7"/>
    <property type="match status" value="1"/>
</dbReference>
<organism evidence="10 11">
    <name type="scientific">Rhodosorus marinus</name>
    <dbReference type="NCBI Taxonomy" id="101924"/>
    <lineage>
        <taxon>Eukaryota</taxon>
        <taxon>Rhodophyta</taxon>
        <taxon>Stylonematophyceae</taxon>
        <taxon>Stylonematales</taxon>
        <taxon>Stylonemataceae</taxon>
        <taxon>Rhodosorus</taxon>
    </lineage>
</organism>
<dbReference type="AlphaFoldDB" id="A0AAV8UNE0"/>
<keyword evidence="11" id="KW-1185">Reference proteome</keyword>
<dbReference type="InterPro" id="IPR036322">
    <property type="entry name" value="WD40_repeat_dom_sf"/>
</dbReference>
<evidence type="ECO:0000313" key="11">
    <source>
        <dbReference type="Proteomes" id="UP001157974"/>
    </source>
</evidence>
<feature type="repeat" description="WD" evidence="6">
    <location>
        <begin position="527"/>
        <end position="562"/>
    </location>
</feature>
<dbReference type="Proteomes" id="UP001157974">
    <property type="component" value="Unassembled WGS sequence"/>
</dbReference>
<keyword evidence="1" id="KW-0678">Repressor</keyword>
<dbReference type="SMART" id="SM00320">
    <property type="entry name" value="WD40"/>
    <property type="match status" value="7"/>
</dbReference>
<dbReference type="EMBL" id="JAMWBK010000006">
    <property type="protein sequence ID" value="KAJ8903989.1"/>
    <property type="molecule type" value="Genomic_DNA"/>
</dbReference>
<feature type="repeat" description="WD" evidence="6">
    <location>
        <begin position="351"/>
        <end position="392"/>
    </location>
</feature>
<keyword evidence="2 6" id="KW-0853">WD repeat</keyword>
<accession>A0AAV8UNE0</accession>
<dbReference type="CDD" id="cd00200">
    <property type="entry name" value="WD40"/>
    <property type="match status" value="1"/>
</dbReference>
<feature type="repeat" description="WD" evidence="6">
    <location>
        <begin position="397"/>
        <end position="438"/>
    </location>
</feature>
<feature type="domain" description="Transcriptional repressor Tup1 N-terminal" evidence="9">
    <location>
        <begin position="28"/>
        <end position="99"/>
    </location>
</feature>
<dbReference type="Pfam" id="PF08581">
    <property type="entry name" value="Tup_N"/>
    <property type="match status" value="1"/>
</dbReference>
<evidence type="ECO:0000256" key="8">
    <source>
        <dbReference type="SAM" id="MobiDB-lite"/>
    </source>
</evidence>
<keyword evidence="3" id="KW-0677">Repeat</keyword>
<dbReference type="PROSITE" id="PS00678">
    <property type="entry name" value="WD_REPEATS_1"/>
    <property type="match status" value="4"/>
</dbReference>
<evidence type="ECO:0000256" key="6">
    <source>
        <dbReference type="PROSITE-ProRule" id="PRU00221"/>
    </source>
</evidence>
<reference evidence="10 11" key="1">
    <citation type="journal article" date="2023" name="Nat. Commun.">
        <title>Origin of minicircular mitochondrial genomes in red algae.</title>
        <authorList>
            <person name="Lee Y."/>
            <person name="Cho C.H."/>
            <person name="Lee Y.M."/>
            <person name="Park S.I."/>
            <person name="Yang J.H."/>
            <person name="West J.A."/>
            <person name="Bhattacharya D."/>
            <person name="Yoon H.S."/>
        </authorList>
    </citation>
    <scope>NUCLEOTIDE SEQUENCE [LARGE SCALE GENOMIC DNA]</scope>
    <source>
        <strain evidence="10 11">CCMP1338</strain>
        <tissue evidence="10">Whole cell</tissue>
    </source>
</reference>
<feature type="region of interest" description="Disordered" evidence="8">
    <location>
        <begin position="140"/>
        <end position="170"/>
    </location>
</feature>
<sequence>MNIPSAGGQGVYVGGEGTGAAARQQPGVVELIDQLRDEFEAVAQEIKAYRGLRDEFQRKAEEQISEMTTLESALLQMEQKHQLMKEQYESEISRLKKQLMGGQGALPGAGQVAGRDEPVAALPGLASRAAAQGTYGGQLGAGFPSAQTGNTPATKRHRGAMPTDLKPATSTTASTLGNPIGNIVGAAATAAAAAAGKEEPNEVQGPEKFSGTNLMGNVTSDQGVGRTNNSDNDYVVYQGMNSNGTLLNMNVKLQNSFVHDSVVCCVRYSYSGQYLATGSNKCAQIFDAATGAKIATFARDEGADQQYNDTQQDSFIRAVCFSPDGKWLITGSEDRLVRVWDVRTRTVKHKLTGHETDIYSVDASSDNKFIASGSGDKTAKLWDLKTGQLLHTLGGGDRAPTDGVTSVTVSPTSLHVAAGSLDKIVRVWEVETGRLVRSFEGHRDSVYSVAFSPDCRMLLSGSLDKTLKLWDLAASNPSNQCRLSFTGHKDFVLSVAFSPNGRWLISGSKDRTVQFWDPRQPSMCLMLQGHKNSVISIDHSPKGNALATGSGDKHARTWIYTN</sequence>
<dbReference type="Pfam" id="PF00400">
    <property type="entry name" value="WD40"/>
    <property type="match status" value="7"/>
</dbReference>
<gene>
    <name evidence="10" type="ORF">NDN08_000519</name>
</gene>
<keyword evidence="7" id="KW-0175">Coiled coil</keyword>